<dbReference type="PANTHER" id="PTHR44688">
    <property type="entry name" value="DNA-BINDING TRANSCRIPTIONAL ACTIVATOR DEVR_DOSR"/>
    <property type="match status" value="1"/>
</dbReference>
<evidence type="ECO:0000313" key="5">
    <source>
        <dbReference type="EMBL" id="OYQ45127.1"/>
    </source>
</evidence>
<evidence type="ECO:0000313" key="6">
    <source>
        <dbReference type="Proteomes" id="UP000216035"/>
    </source>
</evidence>
<dbReference type="CDD" id="cd06170">
    <property type="entry name" value="LuxR_C_like"/>
    <property type="match status" value="1"/>
</dbReference>
<feature type="domain" description="HTH luxR-type" evidence="4">
    <location>
        <begin position="60"/>
        <end position="125"/>
    </location>
</feature>
<dbReference type="Proteomes" id="UP000216035">
    <property type="component" value="Unassembled WGS sequence"/>
</dbReference>
<evidence type="ECO:0000256" key="2">
    <source>
        <dbReference type="ARBA" id="ARBA00023125"/>
    </source>
</evidence>
<keyword evidence="1" id="KW-0805">Transcription regulation</keyword>
<dbReference type="PRINTS" id="PR00038">
    <property type="entry name" value="HTHLUXR"/>
</dbReference>
<dbReference type="GO" id="GO:0003677">
    <property type="term" value="F:DNA binding"/>
    <property type="evidence" value="ECO:0007669"/>
    <property type="project" value="UniProtKB-KW"/>
</dbReference>
<keyword evidence="6" id="KW-1185">Reference proteome</keyword>
<dbReference type="InterPro" id="IPR016032">
    <property type="entry name" value="Sig_transdc_resp-reg_C-effctor"/>
</dbReference>
<dbReference type="PROSITE" id="PS50043">
    <property type="entry name" value="HTH_LUXR_2"/>
    <property type="match status" value="1"/>
</dbReference>
<dbReference type="InterPro" id="IPR000792">
    <property type="entry name" value="Tscrpt_reg_LuxR_C"/>
</dbReference>
<comment type="caution">
    <text evidence="5">The sequence shown here is derived from an EMBL/GenBank/DDBJ whole genome shotgun (WGS) entry which is preliminary data.</text>
</comment>
<keyword evidence="3" id="KW-0804">Transcription</keyword>
<keyword evidence="2" id="KW-0238">DNA-binding</keyword>
<evidence type="ECO:0000256" key="3">
    <source>
        <dbReference type="ARBA" id="ARBA00023163"/>
    </source>
</evidence>
<dbReference type="InterPro" id="IPR036388">
    <property type="entry name" value="WH-like_DNA-bd_sf"/>
</dbReference>
<gene>
    <name evidence="5" type="ORF">CHX27_06770</name>
</gene>
<accession>A0A255ZUB3</accession>
<dbReference type="EMBL" id="NOXX01000186">
    <property type="protein sequence ID" value="OYQ45127.1"/>
    <property type="molecule type" value="Genomic_DNA"/>
</dbReference>
<dbReference type="SMART" id="SM00421">
    <property type="entry name" value="HTH_LUXR"/>
    <property type="match status" value="1"/>
</dbReference>
<dbReference type="Gene3D" id="1.10.10.10">
    <property type="entry name" value="Winged helix-like DNA-binding domain superfamily/Winged helix DNA-binding domain"/>
    <property type="match status" value="1"/>
</dbReference>
<dbReference type="Pfam" id="PF00196">
    <property type="entry name" value="GerE"/>
    <property type="match status" value="1"/>
</dbReference>
<name>A0A255ZUB3_9FLAO</name>
<dbReference type="AlphaFoldDB" id="A0A255ZUB3"/>
<organism evidence="5 6">
    <name type="scientific">Flavobacterium aurantiibacter</name>
    <dbReference type="NCBI Taxonomy" id="2023067"/>
    <lineage>
        <taxon>Bacteria</taxon>
        <taxon>Pseudomonadati</taxon>
        <taxon>Bacteroidota</taxon>
        <taxon>Flavobacteriia</taxon>
        <taxon>Flavobacteriales</taxon>
        <taxon>Flavobacteriaceae</taxon>
        <taxon>Flavobacterium</taxon>
    </lineage>
</organism>
<protein>
    <recommendedName>
        <fullName evidence="4">HTH luxR-type domain-containing protein</fullName>
    </recommendedName>
</protein>
<evidence type="ECO:0000259" key="4">
    <source>
        <dbReference type="PROSITE" id="PS50043"/>
    </source>
</evidence>
<sequence>MQTVTIQSDDSGAVIRVIGVQTDISHLKTNNQPSGLSFIGLDGEKSYYNVPVNEIITVEINENTINLTSREKEVLRKIVEGKTSSQIADSLFISIHTVNSHRKKILQKTNSKSISELIIKVLNYNLL</sequence>
<reference evidence="5 6" key="1">
    <citation type="submission" date="2017-07" db="EMBL/GenBank/DDBJ databases">
        <title>Flavobacterium cyanobacteriorum sp. nov., isolated from cyanobacterial aggregates in a eutrophic lake.</title>
        <authorList>
            <person name="Cai H."/>
        </authorList>
    </citation>
    <scope>NUCLEOTIDE SEQUENCE [LARGE SCALE GENOMIC DNA]</scope>
    <source>
        <strain evidence="5 6">TH167</strain>
    </source>
</reference>
<dbReference type="PANTHER" id="PTHR44688:SF16">
    <property type="entry name" value="DNA-BINDING TRANSCRIPTIONAL ACTIVATOR DEVR_DOSR"/>
    <property type="match status" value="1"/>
</dbReference>
<evidence type="ECO:0000256" key="1">
    <source>
        <dbReference type="ARBA" id="ARBA00023015"/>
    </source>
</evidence>
<dbReference type="SUPFAM" id="SSF46894">
    <property type="entry name" value="C-terminal effector domain of the bipartite response regulators"/>
    <property type="match status" value="1"/>
</dbReference>
<dbReference type="GO" id="GO:0006355">
    <property type="term" value="P:regulation of DNA-templated transcription"/>
    <property type="evidence" value="ECO:0007669"/>
    <property type="project" value="InterPro"/>
</dbReference>
<proteinExistence type="predicted"/>